<protein>
    <submittedName>
        <fullName evidence="1">Uncharacterized protein</fullName>
    </submittedName>
</protein>
<name>A0A6A5QFT0_AMPQU</name>
<proteinExistence type="predicted"/>
<evidence type="ECO:0000313" key="2">
    <source>
        <dbReference type="Proteomes" id="UP000800096"/>
    </source>
</evidence>
<dbReference type="AlphaFoldDB" id="A0A6A5QFT0"/>
<accession>A0A6A5QFT0</accession>
<organism evidence="1 2">
    <name type="scientific">Ampelomyces quisqualis</name>
    <name type="common">Powdery mildew agent</name>
    <dbReference type="NCBI Taxonomy" id="50730"/>
    <lineage>
        <taxon>Eukaryota</taxon>
        <taxon>Fungi</taxon>
        <taxon>Dikarya</taxon>
        <taxon>Ascomycota</taxon>
        <taxon>Pezizomycotina</taxon>
        <taxon>Dothideomycetes</taxon>
        <taxon>Pleosporomycetidae</taxon>
        <taxon>Pleosporales</taxon>
        <taxon>Pleosporineae</taxon>
        <taxon>Phaeosphaeriaceae</taxon>
        <taxon>Ampelomyces</taxon>
    </lineage>
</organism>
<gene>
    <name evidence="1" type="ORF">BDU57DRAFT_288232</name>
</gene>
<evidence type="ECO:0000313" key="1">
    <source>
        <dbReference type="EMBL" id="KAF1914249.1"/>
    </source>
</evidence>
<reference evidence="1" key="1">
    <citation type="journal article" date="2020" name="Stud. Mycol.">
        <title>101 Dothideomycetes genomes: a test case for predicting lifestyles and emergence of pathogens.</title>
        <authorList>
            <person name="Haridas S."/>
            <person name="Albert R."/>
            <person name="Binder M."/>
            <person name="Bloem J."/>
            <person name="Labutti K."/>
            <person name="Salamov A."/>
            <person name="Andreopoulos B."/>
            <person name="Baker S."/>
            <person name="Barry K."/>
            <person name="Bills G."/>
            <person name="Bluhm B."/>
            <person name="Cannon C."/>
            <person name="Castanera R."/>
            <person name="Culley D."/>
            <person name="Daum C."/>
            <person name="Ezra D."/>
            <person name="Gonzalez J."/>
            <person name="Henrissat B."/>
            <person name="Kuo A."/>
            <person name="Liang C."/>
            <person name="Lipzen A."/>
            <person name="Lutzoni F."/>
            <person name="Magnuson J."/>
            <person name="Mondo S."/>
            <person name="Nolan M."/>
            <person name="Ohm R."/>
            <person name="Pangilinan J."/>
            <person name="Park H.-J."/>
            <person name="Ramirez L."/>
            <person name="Alfaro M."/>
            <person name="Sun H."/>
            <person name="Tritt A."/>
            <person name="Yoshinaga Y."/>
            <person name="Zwiers L.-H."/>
            <person name="Turgeon B."/>
            <person name="Goodwin S."/>
            <person name="Spatafora J."/>
            <person name="Crous P."/>
            <person name="Grigoriev I."/>
        </authorList>
    </citation>
    <scope>NUCLEOTIDE SEQUENCE</scope>
    <source>
        <strain evidence="1">HMLAC05119</strain>
    </source>
</reference>
<keyword evidence="2" id="KW-1185">Reference proteome</keyword>
<dbReference type="Proteomes" id="UP000800096">
    <property type="component" value="Unassembled WGS sequence"/>
</dbReference>
<sequence length="101" mass="11205">MGCRTWLQPIMGQSKRWWCMIGGNGSIWTSQGLHVISNLGNPPNCASGARAQPVATIRPFCCMFRSVQSTLSLHHLLIRSSEGGCCCEGKDWKLKVKELKQ</sequence>
<dbReference type="EMBL" id="ML979137">
    <property type="protein sequence ID" value="KAF1914249.1"/>
    <property type="molecule type" value="Genomic_DNA"/>
</dbReference>